<feature type="compositionally biased region" description="Polar residues" evidence="12">
    <location>
        <begin position="1049"/>
        <end position="1064"/>
    </location>
</feature>
<feature type="compositionally biased region" description="Acidic residues" evidence="12">
    <location>
        <begin position="68"/>
        <end position="80"/>
    </location>
</feature>
<dbReference type="Gene3D" id="3.30.160.60">
    <property type="entry name" value="Classic Zinc Finger"/>
    <property type="match status" value="2"/>
</dbReference>
<sequence length="1215" mass="127409">MSRRKQSNPKPLNKGDCSDTAEEMTVDSRDSKDLSTQDIGEQKQQQMEDQLEDQLNDSREPQNNNNNIDDDDDEDAEFEEPEKANSQQDQDLGETEMEQDHDLQQEEQQELPANSPSTPPRSPSSPQLIPKLEQPATPPSEPEASPCPSPSPCPTPKYPKVRLNALLASDPALKPDAKELTLPDSRLLAPPPLVKSDTQAQPEVAEPLLKPARFMCLPCGIAFSSPSTLEAHQAYYCSHRIKDTDEAGSDKSGAGGSGATAGDAAGLTGGSAEPPAKMAMVTNSTFMSCTQCSYSADKKVSLNRHMRMHQTSPAAPTLAGLPSLLQNGIAPPGVTPNPMEDSSSQQTDRYCSHCDIRFNNIKTYRAHKQHYCSSRRPEGQLTPKPDASPGAGSGPGSAAGSIGVSAQAAAPGKLSPQARNKTPTPAMVAVAAAAAAESISFNNSCQVLSFYATSYRHSILGRLIPSTISQQTHPIIIVPCSLIRAASFIPGPLPTPNSGIVNPETTCFTVDNGTIKPLATALVGASLEPERPSAPSSAAEATEAKSSPPEPKRKEAGLTRESAPLDLSLRRSPITLNSLSLRQRQLRNALLDVEEVLLAGAGTGKENVETPRGGGSVTPEQIVCAPSLPSSPSMSPSPKRRAISPRSSGAGSASSMSPPGLNVAVPHLLDMRSMLPADFGLSESLLAKTNPELALKLAAAAAAAAVAGSSGAAAFPPSSLPAQTSSGNPGSGGSAGGAQQPQIYVKKGVSKCMECNIVFCKYENYLAHKQHYCSARSQEGASEVDVKSAVSPSIAGAAGLGAAGAEAASSVETTPVAYQQLICAACGIKYTSLDNLRAHQNYYCPKGGAAAAPAATPTDPGQLALPKEKCGKCKTLHEIGLPCPPPIANPLAAPTASAQPASNSLNKCPVCGVVSPTAALAKKHMEMHGTVKAYRCSICQYKGNTLRGMRTHIRTHFDKKTSDVNEELYMTCIFEEDVSALSQELVPPTGTSTTTGHDSMDHPSQMFNCDYCNYVSTYKGNVLRHMKLMHPHVAINSPSISPDTRDQDVTSNPTTNQHSNSDGSNGEAASFHIKSEPLDPPPTVNLVHENNNSPIATPHIKAEPIEVGADAAPGGLVPPMTSPLGNSSSVAAAAAAAAEVMKKYCSTCDISFNYVKTYLAHKQFYCKNKPIRPEASDSPSPNHLGGGVAVGLGIGGLVGGHGQQKNKENLQEAAI</sequence>
<accession>A0A0J9QTE4</accession>
<protein>
    <recommendedName>
        <fullName evidence="16">Zinc finger protein ush</fullName>
    </recommendedName>
</protein>
<evidence type="ECO:0000256" key="6">
    <source>
        <dbReference type="ARBA" id="ARBA00022833"/>
    </source>
</evidence>
<evidence type="ECO:0008006" key="16">
    <source>
        <dbReference type="Google" id="ProtNLM"/>
    </source>
</evidence>
<dbReference type="InterPro" id="IPR036236">
    <property type="entry name" value="Znf_C2H2_sf"/>
</dbReference>
<evidence type="ECO:0000259" key="14">
    <source>
        <dbReference type="PROSITE" id="PS51810"/>
    </source>
</evidence>
<feature type="region of interest" description="Disordered" evidence="12">
    <location>
        <begin position="716"/>
        <end position="738"/>
    </location>
</feature>
<dbReference type="GO" id="GO:0007507">
    <property type="term" value="P:heart development"/>
    <property type="evidence" value="ECO:0007669"/>
    <property type="project" value="TreeGrafter"/>
</dbReference>
<dbReference type="InterPro" id="IPR034731">
    <property type="entry name" value="Znf_CCHC_FOG"/>
</dbReference>
<reference evidence="15" key="3">
    <citation type="submission" date="2015-04" db="EMBL/GenBank/DDBJ databases">
        <authorList>
            <consortium name="FlyBase"/>
        </authorList>
    </citation>
    <scope>NUCLEOTIDE SEQUENCE</scope>
    <source>
        <strain evidence="15">W501</strain>
    </source>
</reference>
<reference evidence="15" key="1">
    <citation type="journal article" date="2013" name="Genome Res.">
        <title>A second-generation assembly of the Drosophila simulans genome provides new insights into patterns of lineage-specific divergence.</title>
        <authorList>
            <person name="Hu T.T."/>
            <person name="Eisen M.B."/>
            <person name="Thornton K.R."/>
            <person name="Andolfatto P."/>
        </authorList>
    </citation>
    <scope>NUCLEOTIDE SEQUENCE [LARGE SCALE GENOMIC DNA]</scope>
    <source>
        <strain evidence="15">W501</strain>
    </source>
</reference>
<feature type="domain" description="CCHC FOG-type" evidence="14">
    <location>
        <begin position="815"/>
        <end position="848"/>
    </location>
</feature>
<gene>
    <name evidence="15" type="primary">Dsim\GD23030</name>
    <name evidence="15" type="ORF">Dsimw501_GD23030</name>
</gene>
<dbReference type="SMART" id="SM00355">
    <property type="entry name" value="ZnF_C2H2"/>
    <property type="match status" value="8"/>
</dbReference>
<evidence type="ECO:0000259" key="13">
    <source>
        <dbReference type="PROSITE" id="PS50157"/>
    </source>
</evidence>
<feature type="region of interest" description="Disordered" evidence="12">
    <location>
        <begin position="626"/>
        <end position="659"/>
    </location>
</feature>
<name>A0A0J9QTE4_DROSI</name>
<dbReference type="InterPro" id="IPR039746">
    <property type="entry name" value="FOG"/>
</dbReference>
<dbReference type="SUPFAM" id="SSF57667">
    <property type="entry name" value="beta-beta-alpha zinc fingers"/>
    <property type="match status" value="6"/>
</dbReference>
<dbReference type="GO" id="GO:0000122">
    <property type="term" value="P:negative regulation of transcription by RNA polymerase II"/>
    <property type="evidence" value="ECO:0007669"/>
    <property type="project" value="TreeGrafter"/>
</dbReference>
<keyword evidence="7" id="KW-0805">Transcription regulation</keyword>
<feature type="domain" description="CCHC FOG-type" evidence="14">
    <location>
        <begin position="1137"/>
        <end position="1170"/>
    </location>
</feature>
<evidence type="ECO:0000256" key="5">
    <source>
        <dbReference type="ARBA" id="ARBA00022771"/>
    </source>
</evidence>
<comment type="subcellular location">
    <subcellularLocation>
        <location evidence="1">Nucleus</location>
    </subcellularLocation>
</comment>
<feature type="compositionally biased region" description="Low complexity" evidence="12">
    <location>
        <begin position="644"/>
        <end position="659"/>
    </location>
</feature>
<dbReference type="Pfam" id="PF23225">
    <property type="entry name" value="zf-C2H2_7th_ZNF462"/>
    <property type="match status" value="1"/>
</dbReference>
<feature type="region of interest" description="Disordered" evidence="12">
    <location>
        <begin position="369"/>
        <end position="421"/>
    </location>
</feature>
<dbReference type="GO" id="GO:0030154">
    <property type="term" value="P:cell differentiation"/>
    <property type="evidence" value="ECO:0007669"/>
    <property type="project" value="UniProtKB-ARBA"/>
</dbReference>
<evidence type="ECO:0000256" key="9">
    <source>
        <dbReference type="ARBA" id="ARBA00023163"/>
    </source>
</evidence>
<dbReference type="GO" id="GO:0045944">
    <property type="term" value="P:positive regulation of transcription by RNA polymerase II"/>
    <property type="evidence" value="ECO:0007669"/>
    <property type="project" value="TreeGrafter"/>
</dbReference>
<keyword evidence="8" id="KW-0238">DNA-binding</keyword>
<feature type="domain" description="CCHC FOG-type" evidence="14">
    <location>
        <begin position="744"/>
        <end position="777"/>
    </location>
</feature>
<keyword evidence="6" id="KW-0862">Zinc</keyword>
<dbReference type="InterPro" id="IPR013087">
    <property type="entry name" value="Znf_C2H2_type"/>
</dbReference>
<feature type="compositionally biased region" description="Low complexity" evidence="12">
    <location>
        <begin position="260"/>
        <end position="270"/>
    </location>
</feature>
<reference evidence="15" key="2">
    <citation type="submission" date="2014-06" db="EMBL/GenBank/DDBJ databases">
        <authorList>
            <person name="Hu T."/>
            <person name="Eisen M.B."/>
            <person name="Thornton K.R."/>
            <person name="Andolfatto P."/>
        </authorList>
    </citation>
    <scope>NUCLEOTIDE SEQUENCE</scope>
    <source>
        <strain evidence="15">W501</strain>
    </source>
</reference>
<feature type="region of interest" description="Disordered" evidence="12">
    <location>
        <begin position="246"/>
        <end position="270"/>
    </location>
</feature>
<dbReference type="GO" id="GO:0008270">
    <property type="term" value="F:zinc ion binding"/>
    <property type="evidence" value="ECO:0007669"/>
    <property type="project" value="UniProtKB-KW"/>
</dbReference>
<evidence type="ECO:0000256" key="4">
    <source>
        <dbReference type="ARBA" id="ARBA00022737"/>
    </source>
</evidence>
<evidence type="ECO:0000256" key="7">
    <source>
        <dbReference type="ARBA" id="ARBA00023015"/>
    </source>
</evidence>
<dbReference type="PROSITE" id="PS50157">
    <property type="entry name" value="ZINC_FINGER_C2H2_2"/>
    <property type="match status" value="3"/>
</dbReference>
<keyword evidence="9" id="KW-0804">Transcription</keyword>
<feature type="compositionally biased region" description="Basic and acidic residues" evidence="12">
    <location>
        <begin position="26"/>
        <end position="35"/>
    </location>
</feature>
<dbReference type="PANTHER" id="PTHR12958:SF3">
    <property type="entry name" value="ZINC FINGER PROTEIN USH"/>
    <property type="match status" value="1"/>
</dbReference>
<evidence type="ECO:0000313" key="15">
    <source>
        <dbReference type="EMBL" id="KMY87326.1"/>
    </source>
</evidence>
<evidence type="ECO:0000256" key="10">
    <source>
        <dbReference type="ARBA" id="ARBA00023242"/>
    </source>
</evidence>
<feature type="domain" description="CCHC FOG-type" evidence="14">
    <location>
        <begin position="343"/>
        <end position="376"/>
    </location>
</feature>
<organism evidence="15">
    <name type="scientific">Drosophila simulans</name>
    <name type="common">Fruit fly</name>
    <dbReference type="NCBI Taxonomy" id="7240"/>
    <lineage>
        <taxon>Eukaryota</taxon>
        <taxon>Metazoa</taxon>
        <taxon>Ecdysozoa</taxon>
        <taxon>Arthropoda</taxon>
        <taxon>Hexapoda</taxon>
        <taxon>Insecta</taxon>
        <taxon>Pterygota</taxon>
        <taxon>Neoptera</taxon>
        <taxon>Endopterygota</taxon>
        <taxon>Diptera</taxon>
        <taxon>Brachycera</taxon>
        <taxon>Muscomorpha</taxon>
        <taxon>Ephydroidea</taxon>
        <taxon>Drosophilidae</taxon>
        <taxon>Drosophila</taxon>
        <taxon>Sophophora</taxon>
    </lineage>
</organism>
<dbReference type="AlphaFoldDB" id="A0A0J9QTE4"/>
<keyword evidence="3" id="KW-0479">Metal-binding</keyword>
<feature type="compositionally biased region" description="Low complexity" evidence="12">
    <location>
        <begin position="533"/>
        <end position="547"/>
    </location>
</feature>
<feature type="compositionally biased region" description="Pro residues" evidence="12">
    <location>
        <begin position="136"/>
        <end position="157"/>
    </location>
</feature>
<feature type="region of interest" description="Disordered" evidence="12">
    <location>
        <begin position="1035"/>
        <end position="1083"/>
    </location>
</feature>
<keyword evidence="10" id="KW-0539">Nucleus</keyword>
<keyword evidence="5 11" id="KW-0863">Zinc-finger</keyword>
<dbReference type="Bgee" id="FBgn0194421">
    <property type="expression patterns" value="Expressed in embryo and 3 other cell types or tissues"/>
</dbReference>
<evidence type="ECO:0000256" key="3">
    <source>
        <dbReference type="ARBA" id="ARBA00022723"/>
    </source>
</evidence>
<dbReference type="InterPro" id="IPR059059">
    <property type="entry name" value="Znf-C2H2_7th_ZNF462"/>
</dbReference>
<dbReference type="GO" id="GO:0003677">
    <property type="term" value="F:DNA binding"/>
    <property type="evidence" value="ECO:0007669"/>
    <property type="project" value="UniProtKB-KW"/>
</dbReference>
<feature type="domain" description="C2H2-type" evidence="13">
    <location>
        <begin position="214"/>
        <end position="244"/>
    </location>
</feature>
<evidence type="ECO:0000256" key="11">
    <source>
        <dbReference type="PROSITE-ProRule" id="PRU00042"/>
    </source>
</evidence>
<proteinExistence type="predicted"/>
<feature type="compositionally biased region" description="Low complexity" evidence="12">
    <location>
        <begin position="398"/>
        <end position="410"/>
    </location>
</feature>
<dbReference type="Proteomes" id="UP000035880">
    <property type="component" value="Chromosome 2L"/>
</dbReference>
<feature type="region of interest" description="Disordered" evidence="12">
    <location>
        <begin position="527"/>
        <end position="564"/>
    </location>
</feature>
<keyword evidence="2" id="KW-0678">Repressor</keyword>
<keyword evidence="4" id="KW-0677">Repeat</keyword>
<dbReference type="EMBL" id="CM002910">
    <property type="protein sequence ID" value="KMY87326.1"/>
    <property type="molecule type" value="Genomic_DNA"/>
</dbReference>
<dbReference type="OrthoDB" id="8742770at2759"/>
<dbReference type="PANTHER" id="PTHR12958">
    <property type="entry name" value="FRIEND OF GATA2-RELATED"/>
    <property type="match status" value="1"/>
</dbReference>
<dbReference type="GO" id="GO:0061629">
    <property type="term" value="F:RNA polymerase II-specific DNA-binding transcription factor binding"/>
    <property type="evidence" value="ECO:0007669"/>
    <property type="project" value="InterPro"/>
</dbReference>
<dbReference type="GO" id="GO:0005634">
    <property type="term" value="C:nucleus"/>
    <property type="evidence" value="ECO:0007669"/>
    <property type="project" value="UniProtKB-SubCell"/>
</dbReference>
<evidence type="ECO:0000256" key="2">
    <source>
        <dbReference type="ARBA" id="ARBA00022491"/>
    </source>
</evidence>
<dbReference type="Pfam" id="PF12874">
    <property type="entry name" value="zf-met"/>
    <property type="match status" value="2"/>
</dbReference>
<dbReference type="GO" id="GO:0009653">
    <property type="term" value="P:anatomical structure morphogenesis"/>
    <property type="evidence" value="ECO:0007669"/>
    <property type="project" value="UniProtKB-ARBA"/>
</dbReference>
<evidence type="ECO:0000256" key="8">
    <source>
        <dbReference type="ARBA" id="ARBA00023125"/>
    </source>
</evidence>
<feature type="compositionally biased region" description="Low complexity" evidence="12">
    <location>
        <begin position="716"/>
        <end position="728"/>
    </location>
</feature>
<evidence type="ECO:0000256" key="12">
    <source>
        <dbReference type="SAM" id="MobiDB-lite"/>
    </source>
</evidence>
<feature type="compositionally biased region" description="Low complexity" evidence="12">
    <location>
        <begin position="626"/>
        <end position="637"/>
    </location>
</feature>
<dbReference type="KEGG" id="dsi:Dsimw501_GD23030"/>
<dbReference type="PROSITE" id="PS51810">
    <property type="entry name" value="ZF_CCHC_FOG"/>
    <property type="match status" value="5"/>
</dbReference>
<feature type="domain" description="C2H2-type" evidence="13">
    <location>
        <begin position="287"/>
        <end position="314"/>
    </location>
</feature>
<feature type="domain" description="C2H2-type" evidence="13">
    <location>
        <begin position="934"/>
        <end position="961"/>
    </location>
</feature>
<feature type="region of interest" description="Disordered" evidence="12">
    <location>
        <begin position="1"/>
        <end position="159"/>
    </location>
</feature>
<feature type="domain" description="CCHC FOG-type" evidence="14">
    <location>
        <begin position="208"/>
        <end position="241"/>
    </location>
</feature>
<dbReference type="FunFam" id="3.30.160.60:FF:003087">
    <property type="entry name" value="U-shaped, isoform D"/>
    <property type="match status" value="1"/>
</dbReference>
<evidence type="ECO:0000256" key="1">
    <source>
        <dbReference type="ARBA" id="ARBA00004123"/>
    </source>
</evidence>